<dbReference type="KEGG" id="acru:HHL28_07805"/>
<keyword evidence="13" id="KW-0282">Flagellum</keyword>
<dbReference type="PANTHER" id="PTHR30034:SF3">
    <property type="entry name" value="FLAGELLAR MOTOR SWITCH PROTEIN FLIM"/>
    <property type="match status" value="1"/>
</dbReference>
<protein>
    <recommendedName>
        <fullName evidence="2 10">Flagellar motor switch protein FliM</fullName>
    </recommendedName>
</protein>
<dbReference type="AlphaFoldDB" id="A0A858R6M5"/>
<evidence type="ECO:0000256" key="8">
    <source>
        <dbReference type="ARBA" id="ARBA00023143"/>
    </source>
</evidence>
<dbReference type="GO" id="GO:0005886">
    <property type="term" value="C:plasma membrane"/>
    <property type="evidence" value="ECO:0007669"/>
    <property type="project" value="UniProtKB-SubCell"/>
</dbReference>
<dbReference type="Gene3D" id="2.30.330.10">
    <property type="entry name" value="SpoA-like"/>
    <property type="match status" value="1"/>
</dbReference>
<dbReference type="Proteomes" id="UP000501891">
    <property type="component" value="Chromosome"/>
</dbReference>
<keyword evidence="13" id="KW-0969">Cilium</keyword>
<comment type="subcellular location">
    <subcellularLocation>
        <location evidence="11">Cell inner membrane</location>
        <topology evidence="11">Peripheral membrane protein</topology>
    </subcellularLocation>
    <subcellularLocation>
        <location evidence="11">Bacterial flagellum basal body</location>
    </subcellularLocation>
</comment>
<dbReference type="PIRSF" id="PIRSF002888">
    <property type="entry name" value="FliM"/>
    <property type="match status" value="1"/>
</dbReference>
<keyword evidence="3 11" id="KW-1003">Cell membrane</keyword>
<organism evidence="13 14">
    <name type="scientific">Aerophototrophica crusticola</name>
    <dbReference type="NCBI Taxonomy" id="1709002"/>
    <lineage>
        <taxon>Bacteria</taxon>
        <taxon>Pseudomonadati</taxon>
        <taxon>Pseudomonadota</taxon>
        <taxon>Alphaproteobacteria</taxon>
        <taxon>Rhodospirillales</taxon>
        <taxon>Rhodospirillaceae</taxon>
        <taxon>Aerophototrophica</taxon>
    </lineage>
</organism>
<comment type="similarity">
    <text evidence="1 11">Belongs to the FliM family.</text>
</comment>
<evidence type="ECO:0000256" key="6">
    <source>
        <dbReference type="ARBA" id="ARBA00022779"/>
    </source>
</evidence>
<comment type="function">
    <text evidence="9 11">FliM is one of three proteins (FliG, FliN, FliM) that forms the rotor-mounted switch complex (C ring), located at the base of the basal body. This complex interacts with the CheY and CheZ chemotaxis proteins, in addition to contacting components of the motor that determine the direction of flagellar rotation.</text>
</comment>
<keyword evidence="13" id="KW-0966">Cell projection</keyword>
<keyword evidence="7 11" id="KW-0472">Membrane</keyword>
<dbReference type="InterPro" id="IPR028976">
    <property type="entry name" value="CheC-like_sf"/>
</dbReference>
<dbReference type="NCBIfam" id="TIGR01397">
    <property type="entry name" value="fliM_switch"/>
    <property type="match status" value="1"/>
</dbReference>
<dbReference type="SUPFAM" id="SSF101801">
    <property type="entry name" value="Surface presentation of antigens (SPOA)"/>
    <property type="match status" value="1"/>
</dbReference>
<keyword evidence="6 11" id="KW-0283">Flagellar rotation</keyword>
<dbReference type="GO" id="GO:0071978">
    <property type="term" value="P:bacterial-type flagellum-dependent swarming motility"/>
    <property type="evidence" value="ECO:0007669"/>
    <property type="project" value="TreeGrafter"/>
</dbReference>
<evidence type="ECO:0000256" key="5">
    <source>
        <dbReference type="ARBA" id="ARBA00022519"/>
    </source>
</evidence>
<evidence type="ECO:0000256" key="11">
    <source>
        <dbReference type="PIRNR" id="PIRNR002888"/>
    </source>
</evidence>
<evidence type="ECO:0000259" key="12">
    <source>
        <dbReference type="Pfam" id="PF01052"/>
    </source>
</evidence>
<dbReference type="CDD" id="cd17908">
    <property type="entry name" value="FliM"/>
    <property type="match status" value="1"/>
</dbReference>
<evidence type="ECO:0000256" key="2">
    <source>
        <dbReference type="ARBA" id="ARBA00021898"/>
    </source>
</evidence>
<accession>A0A858R6M5</accession>
<dbReference type="GO" id="GO:0009425">
    <property type="term" value="C:bacterial-type flagellum basal body"/>
    <property type="evidence" value="ECO:0007669"/>
    <property type="project" value="UniProtKB-SubCell"/>
</dbReference>
<dbReference type="GO" id="GO:0050918">
    <property type="term" value="P:positive chemotaxis"/>
    <property type="evidence" value="ECO:0007669"/>
    <property type="project" value="TreeGrafter"/>
</dbReference>
<evidence type="ECO:0000256" key="10">
    <source>
        <dbReference type="NCBIfam" id="TIGR01397"/>
    </source>
</evidence>
<evidence type="ECO:0000256" key="9">
    <source>
        <dbReference type="ARBA" id="ARBA00025044"/>
    </source>
</evidence>
<dbReference type="InterPro" id="IPR001543">
    <property type="entry name" value="FliN-like_C"/>
</dbReference>
<keyword evidence="4 11" id="KW-0145">Chemotaxis</keyword>
<dbReference type="PRINTS" id="PR00955">
    <property type="entry name" value="FLGMOTORFLIM"/>
</dbReference>
<dbReference type="Pfam" id="PF01052">
    <property type="entry name" value="FliMN_C"/>
    <property type="match status" value="1"/>
</dbReference>
<evidence type="ECO:0000256" key="7">
    <source>
        <dbReference type="ARBA" id="ARBA00023136"/>
    </source>
</evidence>
<evidence type="ECO:0000256" key="1">
    <source>
        <dbReference type="ARBA" id="ARBA00011049"/>
    </source>
</evidence>
<evidence type="ECO:0000256" key="4">
    <source>
        <dbReference type="ARBA" id="ARBA00022500"/>
    </source>
</evidence>
<dbReference type="Pfam" id="PF02154">
    <property type="entry name" value="FliM"/>
    <property type="match status" value="1"/>
</dbReference>
<dbReference type="GO" id="GO:0003774">
    <property type="term" value="F:cytoskeletal motor activity"/>
    <property type="evidence" value="ECO:0007669"/>
    <property type="project" value="InterPro"/>
</dbReference>
<evidence type="ECO:0000313" key="14">
    <source>
        <dbReference type="Proteomes" id="UP000501891"/>
    </source>
</evidence>
<dbReference type="PANTHER" id="PTHR30034">
    <property type="entry name" value="FLAGELLAR MOTOR SWITCH PROTEIN FLIM"/>
    <property type="match status" value="1"/>
</dbReference>
<name>A0A858R6M5_9PROT</name>
<sequence>MAGPEELSEEERMAAEWAALADEGAGGDGFDLGGGGATRVLNQDEIDSLLGFDKDGAGDGDNTGVMALVNSALVNYERLPMLEVVFDRLVRMMSTSLRNFTSDNVEVSLDQISSVRFGDYLNSIPLPAMLAVFKAEEWDNYGLMVIDSALIYSIVDVLLGGRRGTAAMRIEGRPYTTIERNLVERMVHVVLSDLSAAFDPLSPVTFRFDRLETNPRFATIARQANAAVLVKLRIDMEDRGGRLELLIPYATLEPVRELLLQMFMGEKFGRDSIWETHLASELWQTDVHLSAVLDEIVLPLNEVLAWRVGSRVLLNVAPDETIELRCGDVPMFLGRMGRKGGNIAVRIDREAPKPEQAP</sequence>
<dbReference type="Gene3D" id="3.40.1550.10">
    <property type="entry name" value="CheC-like"/>
    <property type="match status" value="1"/>
</dbReference>
<evidence type="ECO:0000313" key="13">
    <source>
        <dbReference type="EMBL" id="QJE73004.1"/>
    </source>
</evidence>
<feature type="domain" description="Flagellar motor switch protein FliN-like C-terminal" evidence="12">
    <location>
        <begin position="281"/>
        <end position="349"/>
    </location>
</feature>
<gene>
    <name evidence="13" type="primary">fliM</name>
    <name evidence="13" type="ORF">HHL28_07805</name>
</gene>
<keyword evidence="5 11" id="KW-0997">Cell inner membrane</keyword>
<dbReference type="SUPFAM" id="SSF103039">
    <property type="entry name" value="CheC-like"/>
    <property type="match status" value="1"/>
</dbReference>
<dbReference type="InterPro" id="IPR036429">
    <property type="entry name" value="SpoA-like_sf"/>
</dbReference>
<reference evidence="13" key="1">
    <citation type="submission" date="2020-04" db="EMBL/GenBank/DDBJ databases">
        <title>A desert anoxygenic phototrophic bacterium fixes CO2 using RubisCO under aerobic conditions.</title>
        <authorList>
            <person name="Tang K."/>
        </authorList>
    </citation>
    <scope>NUCLEOTIDE SEQUENCE [LARGE SCALE GENOMIC DNA]</scope>
    <source>
        <strain evidence="13">MIMtkB3</strain>
    </source>
</reference>
<evidence type="ECO:0000256" key="3">
    <source>
        <dbReference type="ARBA" id="ARBA00022475"/>
    </source>
</evidence>
<dbReference type="InterPro" id="IPR001689">
    <property type="entry name" value="Flag_FliM"/>
</dbReference>
<dbReference type="EMBL" id="CP051775">
    <property type="protein sequence ID" value="QJE73004.1"/>
    <property type="molecule type" value="Genomic_DNA"/>
</dbReference>
<keyword evidence="8 11" id="KW-0975">Bacterial flagellum</keyword>
<keyword evidence="14" id="KW-1185">Reference proteome</keyword>
<proteinExistence type="inferred from homology"/>